<dbReference type="Proteomes" id="UP001198602">
    <property type="component" value="Unassembled WGS sequence"/>
</dbReference>
<protein>
    <submittedName>
        <fullName evidence="9">Lipopolysaccharide biosynthesis protein</fullName>
    </submittedName>
</protein>
<evidence type="ECO:0000256" key="2">
    <source>
        <dbReference type="ARBA" id="ARBA00022475"/>
    </source>
</evidence>
<evidence type="ECO:0000256" key="1">
    <source>
        <dbReference type="ARBA" id="ARBA00004651"/>
    </source>
</evidence>
<evidence type="ECO:0000259" key="8">
    <source>
        <dbReference type="Pfam" id="PF13807"/>
    </source>
</evidence>
<organism evidence="9 10">
    <name type="scientific">Massilia hydrophila</name>
    <dbReference type="NCBI Taxonomy" id="3044279"/>
    <lineage>
        <taxon>Bacteria</taxon>
        <taxon>Pseudomonadati</taxon>
        <taxon>Pseudomonadota</taxon>
        <taxon>Betaproteobacteria</taxon>
        <taxon>Burkholderiales</taxon>
        <taxon>Oxalobacteraceae</taxon>
        <taxon>Telluria group</taxon>
        <taxon>Massilia</taxon>
    </lineage>
</organism>
<feature type="transmembrane region" description="Helical" evidence="6">
    <location>
        <begin position="351"/>
        <end position="371"/>
    </location>
</feature>
<evidence type="ECO:0000313" key="9">
    <source>
        <dbReference type="EMBL" id="MCA1854611.1"/>
    </source>
</evidence>
<feature type="transmembrane region" description="Helical" evidence="6">
    <location>
        <begin position="34"/>
        <end position="53"/>
    </location>
</feature>
<evidence type="ECO:0000256" key="5">
    <source>
        <dbReference type="ARBA" id="ARBA00023136"/>
    </source>
</evidence>
<feature type="domain" description="Polysaccharide chain length determinant N-terminal" evidence="7">
    <location>
        <begin position="18"/>
        <end position="116"/>
    </location>
</feature>
<dbReference type="EMBL" id="JAHYBX010000001">
    <property type="protein sequence ID" value="MCA1854611.1"/>
    <property type="molecule type" value="Genomic_DNA"/>
</dbReference>
<comment type="caution">
    <text evidence="9">The sequence shown here is derived from an EMBL/GenBank/DDBJ whole genome shotgun (WGS) entry which is preliminary data.</text>
</comment>
<keyword evidence="4 6" id="KW-1133">Transmembrane helix</keyword>
<evidence type="ECO:0000256" key="6">
    <source>
        <dbReference type="SAM" id="Phobius"/>
    </source>
</evidence>
<evidence type="ECO:0000313" key="10">
    <source>
        <dbReference type="Proteomes" id="UP001198602"/>
    </source>
</evidence>
<dbReference type="InterPro" id="IPR050445">
    <property type="entry name" value="Bact_polysacc_biosynth/exp"/>
</dbReference>
<dbReference type="InterPro" id="IPR032807">
    <property type="entry name" value="GNVR"/>
</dbReference>
<name>A0ABS7Y4L3_9BURK</name>
<evidence type="ECO:0000256" key="4">
    <source>
        <dbReference type="ARBA" id="ARBA00022989"/>
    </source>
</evidence>
<gene>
    <name evidence="9" type="ORF">LE190_01545</name>
</gene>
<accession>A0ABS7Y4L3</accession>
<reference evidence="9 10" key="1">
    <citation type="submission" date="2021-07" db="EMBL/GenBank/DDBJ databases">
        <title>Characterization of Violacein-producing bacteria and related species.</title>
        <authorList>
            <person name="Wilson H.S."/>
            <person name="De Leon M.E."/>
        </authorList>
    </citation>
    <scope>NUCLEOTIDE SEQUENCE [LARGE SCALE GENOMIC DNA]</scope>
    <source>
        <strain evidence="9 10">HSC-2F05</strain>
    </source>
</reference>
<proteinExistence type="predicted"/>
<dbReference type="PANTHER" id="PTHR32309">
    <property type="entry name" value="TYROSINE-PROTEIN KINASE"/>
    <property type="match status" value="1"/>
</dbReference>
<dbReference type="Pfam" id="PF02706">
    <property type="entry name" value="Wzz"/>
    <property type="match status" value="1"/>
</dbReference>
<dbReference type="RefSeq" id="WP_225237065.1">
    <property type="nucleotide sequence ID" value="NZ_JAHYBX010000001.1"/>
</dbReference>
<keyword evidence="10" id="KW-1185">Reference proteome</keyword>
<keyword evidence="5 6" id="KW-0472">Membrane</keyword>
<comment type="subcellular location">
    <subcellularLocation>
        <location evidence="1">Cell membrane</location>
        <topology evidence="1">Multi-pass membrane protein</topology>
    </subcellularLocation>
</comment>
<keyword evidence="2" id="KW-1003">Cell membrane</keyword>
<feature type="domain" description="Tyrosine-protein kinase G-rich" evidence="8">
    <location>
        <begin position="298"/>
        <end position="371"/>
    </location>
</feature>
<dbReference type="Pfam" id="PF13807">
    <property type="entry name" value="GNVR"/>
    <property type="match status" value="1"/>
</dbReference>
<dbReference type="InterPro" id="IPR003856">
    <property type="entry name" value="LPS_length_determ_N"/>
</dbReference>
<dbReference type="PANTHER" id="PTHR32309:SF13">
    <property type="entry name" value="FERRIC ENTEROBACTIN TRANSPORT PROTEIN FEPE"/>
    <property type="match status" value="1"/>
</dbReference>
<evidence type="ECO:0000256" key="3">
    <source>
        <dbReference type="ARBA" id="ARBA00022692"/>
    </source>
</evidence>
<evidence type="ECO:0000259" key="7">
    <source>
        <dbReference type="Pfam" id="PF02706"/>
    </source>
</evidence>
<sequence>MNDEMLKKTAESNARDGEISLVDLLIVVAKRKKLIFGVPVTVAVLSAALSFAIPKTFQASAKLLPPQQNQSSASALLSQLGGMAGVAAGAAGLKNPNDLYIGMLKSRTVADRLIAQFGLKDVYKADTMEMARNRLEANTSINSGKDGLITIAVEGRDQKLVAPLANAYVSELLRLTKVLAVTEASQRRMFYEHQFEQVKDNLAKAEMALKGALNTRGVVSIDGESRAIVETVGRLKAQVSAKEIQLSSMRAFVTNANPEYRRAEEELNGLRSELSKLENGRGAAVSAASESKPGGLENIKLLRDLKYHQMLYEMLAKQYEISRLDEAKDPSIVQVLDKAIEPERKSKPSRALIVVLSTMMSFVLALLWAFFSESHRKAMQSQDEAARWSELKSYLKFR</sequence>
<keyword evidence="3 6" id="KW-0812">Transmembrane</keyword>